<dbReference type="PANTHER" id="PTHR36834:SF1">
    <property type="entry name" value="INTEGRAL MEMBRANE PROTEIN"/>
    <property type="match status" value="1"/>
</dbReference>
<keyword evidence="4" id="KW-1185">Reference proteome</keyword>
<evidence type="ECO:0000259" key="2">
    <source>
        <dbReference type="Pfam" id="PF04892"/>
    </source>
</evidence>
<proteinExistence type="predicted"/>
<dbReference type="EMBL" id="CP011913">
    <property type="protein sequence ID" value="AKN78143.1"/>
    <property type="molecule type" value="Genomic_DNA"/>
</dbReference>
<feature type="transmembrane region" description="Helical" evidence="1">
    <location>
        <begin position="21"/>
        <end position="39"/>
    </location>
</feature>
<dbReference type="Proteomes" id="UP000036185">
    <property type="component" value="Chromosome"/>
</dbReference>
<dbReference type="Pfam" id="PF04892">
    <property type="entry name" value="VanZ"/>
    <property type="match status" value="1"/>
</dbReference>
<dbReference type="InterPro" id="IPR053150">
    <property type="entry name" value="Teicoplanin_resist-assoc"/>
</dbReference>
<keyword evidence="1" id="KW-0812">Transmembrane</keyword>
<feature type="transmembrane region" description="Helical" evidence="1">
    <location>
        <begin position="137"/>
        <end position="154"/>
    </location>
</feature>
<feature type="transmembrane region" description="Helical" evidence="1">
    <location>
        <begin position="80"/>
        <end position="99"/>
    </location>
</feature>
<feature type="transmembrane region" description="Helical" evidence="1">
    <location>
        <begin position="161"/>
        <end position="182"/>
    </location>
</feature>
<organism evidence="3 4">
    <name type="scientific">Corynebacterium ulcerans FRC58</name>
    <dbReference type="NCBI Taxonomy" id="1408268"/>
    <lineage>
        <taxon>Bacteria</taxon>
        <taxon>Bacillati</taxon>
        <taxon>Actinomycetota</taxon>
        <taxon>Actinomycetes</taxon>
        <taxon>Mycobacteriales</taxon>
        <taxon>Corynebacteriaceae</taxon>
        <taxon>Corynebacterium</taxon>
    </lineage>
</organism>
<name>A0ABM5U3M9_CORUL</name>
<evidence type="ECO:0000313" key="4">
    <source>
        <dbReference type="Proteomes" id="UP000036185"/>
    </source>
</evidence>
<protein>
    <submittedName>
        <fullName evidence="3">Glycopeptide antibiotics resistance protein</fullName>
    </submittedName>
</protein>
<feature type="transmembrane region" description="Helical" evidence="1">
    <location>
        <begin position="106"/>
        <end position="131"/>
    </location>
</feature>
<dbReference type="InterPro" id="IPR006976">
    <property type="entry name" value="VanZ-like"/>
</dbReference>
<accession>A0ABM5U3M9</accession>
<dbReference type="PANTHER" id="PTHR36834">
    <property type="entry name" value="MEMBRANE PROTEIN-RELATED"/>
    <property type="match status" value="1"/>
</dbReference>
<keyword evidence="1" id="KW-1133">Transmembrane helix</keyword>
<gene>
    <name evidence="3" type="ORF">CulFRC58_2289</name>
</gene>
<evidence type="ECO:0000313" key="3">
    <source>
        <dbReference type="EMBL" id="AKN78143.1"/>
    </source>
</evidence>
<feature type="domain" description="VanZ-like" evidence="2">
    <location>
        <begin position="27"/>
        <end position="154"/>
    </location>
</feature>
<keyword evidence="1" id="KW-0472">Membrane</keyword>
<reference evidence="3 4" key="1">
    <citation type="journal article" date="2014" name="Int. J. Syst. Evol. Microbiol.">
        <title>Draft Genome Sequence of Corynebacterium ulcerans FRC58, Isolated from the Bronchitic Aspiration of a Patient in France.</title>
        <authorList>
            <person name="Silva Ado S."/>
            <person name="Barauna R.A."/>
            <person name="de Sa P.C."/>
            <person name="das Gracas D.A."/>
            <person name="Carneiro A.R."/>
            <person name="Thouvenin M."/>
            <person name="Azevedo V."/>
            <person name="Badell E."/>
            <person name="Guiso N."/>
            <person name="da Silva A.L."/>
            <person name="Ramos R.T."/>
        </authorList>
    </citation>
    <scope>NUCLEOTIDE SEQUENCE [LARGE SCALE GENOMIC DNA]</scope>
    <source>
        <strain evidence="3 4">FRC58</strain>
    </source>
</reference>
<evidence type="ECO:0000256" key="1">
    <source>
        <dbReference type="SAM" id="Phobius"/>
    </source>
</evidence>
<sequence>MPDSLPRVATMVLQRMGSVKVASATLVAALAVVFALTLMKGTYSFGGFWSTEAHRNRSIDLQLFDAWSNPTLWYAPWLDAVGNVALFIPFGFLLVTILAGRWRMPIVFSTLLGFLVSVGIEVAQYVYAIGYTDVDDVLCNTVGAFLGACFARILGCRGRGFVVTLFLVGALCILAEMVLSVVF</sequence>